<dbReference type="PROSITE" id="PS50943">
    <property type="entry name" value="HTH_CROC1"/>
    <property type="match status" value="1"/>
</dbReference>
<sequence length="105" mass="11770">MGLTRQDLSERIGISPQQLQKYEAGQNRISAGRLLELAQALESNVSFFFPVTEEKRAREAPPQRSTRLSRADAAQFAEALSGAKGIRTRRVMLGLARSIRRKSRD</sequence>
<dbReference type="InterPro" id="IPR010982">
    <property type="entry name" value="Lambda_DNA-bd_dom_sf"/>
</dbReference>
<name>A0A1H9QL03_9HYPH</name>
<dbReference type="CDD" id="cd00093">
    <property type="entry name" value="HTH_XRE"/>
    <property type="match status" value="1"/>
</dbReference>
<organism evidence="2 3">
    <name type="scientific">Faunimonas pinastri</name>
    <dbReference type="NCBI Taxonomy" id="1855383"/>
    <lineage>
        <taxon>Bacteria</taxon>
        <taxon>Pseudomonadati</taxon>
        <taxon>Pseudomonadota</taxon>
        <taxon>Alphaproteobacteria</taxon>
        <taxon>Hyphomicrobiales</taxon>
        <taxon>Afifellaceae</taxon>
        <taxon>Faunimonas</taxon>
    </lineage>
</organism>
<evidence type="ECO:0000259" key="1">
    <source>
        <dbReference type="PROSITE" id="PS50943"/>
    </source>
</evidence>
<evidence type="ECO:0000313" key="3">
    <source>
        <dbReference type="Proteomes" id="UP000199647"/>
    </source>
</evidence>
<dbReference type="Pfam" id="PF01381">
    <property type="entry name" value="HTH_3"/>
    <property type="match status" value="1"/>
</dbReference>
<dbReference type="SUPFAM" id="SSF47413">
    <property type="entry name" value="lambda repressor-like DNA-binding domains"/>
    <property type="match status" value="1"/>
</dbReference>
<dbReference type="EMBL" id="FOFG01000030">
    <property type="protein sequence ID" value="SER61124.1"/>
    <property type="molecule type" value="Genomic_DNA"/>
</dbReference>
<protein>
    <submittedName>
        <fullName evidence="2">Helix-turn-helix</fullName>
    </submittedName>
</protein>
<accession>A0A1H9QL03</accession>
<dbReference type="Proteomes" id="UP000199647">
    <property type="component" value="Unassembled WGS sequence"/>
</dbReference>
<dbReference type="SMART" id="SM00530">
    <property type="entry name" value="HTH_XRE"/>
    <property type="match status" value="1"/>
</dbReference>
<dbReference type="AlphaFoldDB" id="A0A1H9QL03"/>
<feature type="domain" description="HTH cro/C1-type" evidence="1">
    <location>
        <begin position="2"/>
        <end position="48"/>
    </location>
</feature>
<keyword evidence="3" id="KW-1185">Reference proteome</keyword>
<gene>
    <name evidence="2" type="ORF">SAMN05216548_1308</name>
</gene>
<dbReference type="InterPro" id="IPR001387">
    <property type="entry name" value="Cro/C1-type_HTH"/>
</dbReference>
<dbReference type="GO" id="GO:0003677">
    <property type="term" value="F:DNA binding"/>
    <property type="evidence" value="ECO:0007669"/>
    <property type="project" value="InterPro"/>
</dbReference>
<evidence type="ECO:0000313" key="2">
    <source>
        <dbReference type="EMBL" id="SER61124.1"/>
    </source>
</evidence>
<reference evidence="2 3" key="1">
    <citation type="submission" date="2016-10" db="EMBL/GenBank/DDBJ databases">
        <authorList>
            <person name="de Groot N.N."/>
        </authorList>
    </citation>
    <scope>NUCLEOTIDE SEQUENCE [LARGE SCALE GENOMIC DNA]</scope>
    <source>
        <strain evidence="2 3">A52C2</strain>
    </source>
</reference>
<dbReference type="STRING" id="1855383.SAMN05216548_1308"/>
<dbReference type="Gene3D" id="1.10.260.40">
    <property type="entry name" value="lambda repressor-like DNA-binding domains"/>
    <property type="match status" value="1"/>
</dbReference>
<proteinExistence type="predicted"/>